<keyword evidence="2" id="KW-0472">Membrane</keyword>
<organism evidence="5">
    <name type="scientific">Rodentolepis nana</name>
    <name type="common">Dwarf tapeworm</name>
    <name type="synonym">Hymenolepis nana</name>
    <dbReference type="NCBI Taxonomy" id="102285"/>
    <lineage>
        <taxon>Eukaryota</taxon>
        <taxon>Metazoa</taxon>
        <taxon>Spiralia</taxon>
        <taxon>Lophotrochozoa</taxon>
        <taxon>Platyhelminthes</taxon>
        <taxon>Cestoda</taxon>
        <taxon>Eucestoda</taxon>
        <taxon>Cyclophyllidea</taxon>
        <taxon>Hymenolepididae</taxon>
        <taxon>Rodentolepis</taxon>
    </lineage>
</organism>
<evidence type="ECO:0000256" key="2">
    <source>
        <dbReference type="SAM" id="Phobius"/>
    </source>
</evidence>
<feature type="transmembrane region" description="Helical" evidence="2">
    <location>
        <begin position="330"/>
        <end position="349"/>
    </location>
</feature>
<accession>A0A0R3TDK7</accession>
<dbReference type="OrthoDB" id="10409757at2759"/>
<feature type="region of interest" description="Disordered" evidence="1">
    <location>
        <begin position="221"/>
        <end position="329"/>
    </location>
</feature>
<reference evidence="3 4" key="2">
    <citation type="submission" date="2018-11" db="EMBL/GenBank/DDBJ databases">
        <authorList>
            <consortium name="Pathogen Informatics"/>
        </authorList>
    </citation>
    <scope>NUCLEOTIDE SEQUENCE [LARGE SCALE GENOMIC DNA]</scope>
</reference>
<keyword evidence="4" id="KW-1185">Reference proteome</keyword>
<keyword evidence="2" id="KW-0812">Transmembrane</keyword>
<feature type="compositionally biased region" description="Polar residues" evidence="1">
    <location>
        <begin position="308"/>
        <end position="319"/>
    </location>
</feature>
<dbReference type="EMBL" id="UZAE01004117">
    <property type="protein sequence ID" value="VDO01004.1"/>
    <property type="molecule type" value="Genomic_DNA"/>
</dbReference>
<name>A0A0R3TDK7_RODNA</name>
<evidence type="ECO:0000313" key="4">
    <source>
        <dbReference type="Proteomes" id="UP000278807"/>
    </source>
</evidence>
<proteinExistence type="predicted"/>
<dbReference type="STRING" id="102285.A0A0R3TDK7"/>
<feature type="region of interest" description="Disordered" evidence="1">
    <location>
        <begin position="1"/>
        <end position="64"/>
    </location>
</feature>
<dbReference type="Proteomes" id="UP000278807">
    <property type="component" value="Unassembled WGS sequence"/>
</dbReference>
<keyword evidence="2" id="KW-1133">Transmembrane helix</keyword>
<evidence type="ECO:0000313" key="3">
    <source>
        <dbReference type="EMBL" id="VDO01004.1"/>
    </source>
</evidence>
<reference evidence="5" key="1">
    <citation type="submission" date="2017-02" db="UniProtKB">
        <authorList>
            <consortium name="WormBaseParasite"/>
        </authorList>
    </citation>
    <scope>IDENTIFICATION</scope>
</reference>
<sequence>MDENYSGHNSRQSQFSKFVDEIPTDDLVEIPLSSDGENDVDEFSNDTKHSPIDTQPIFPSNSASQSVIQDFFEPPFSPSLISNKSNSTQYFQDSNHDDIDDDLKFSEDLANSIRNQCSLFSPSLVRAINSDIKEIKRSLNASKCGEKLHNKPNPNVERDRLIKCHRHGRNGDQWKSLNPSSKSFYVKRGLNQTKAKMIKSNGNKKEEMTVRQWNFTAPSNAVYSTSSESEGANSTSGSTPTNSDPEASPRISNSPVSKMSSRDQMQEEEEEDGQWSLQRRPPCPPKNQSSRPLSVESGSDVVSAGAGRSNNTNSTSKSLRSQRTKKPQSNLEPGILLSLLCFFWVVYLYNSNFIW</sequence>
<gene>
    <name evidence="3" type="ORF">HNAJ_LOCUS5144</name>
</gene>
<evidence type="ECO:0000256" key="1">
    <source>
        <dbReference type="SAM" id="MobiDB-lite"/>
    </source>
</evidence>
<evidence type="ECO:0000313" key="5">
    <source>
        <dbReference type="WBParaSite" id="HNAJ_0000514601-mRNA-1"/>
    </source>
</evidence>
<dbReference type="AlphaFoldDB" id="A0A0R3TDK7"/>
<dbReference type="WBParaSite" id="HNAJ_0000514601-mRNA-1">
    <property type="protein sequence ID" value="HNAJ_0000514601-mRNA-1"/>
    <property type="gene ID" value="HNAJ_0000514601"/>
</dbReference>
<protein>
    <submittedName>
        <fullName evidence="3 5">Uncharacterized protein</fullName>
    </submittedName>
</protein>
<feature type="compositionally biased region" description="Polar residues" evidence="1">
    <location>
        <begin position="221"/>
        <end position="259"/>
    </location>
</feature>
<feature type="compositionally biased region" description="Polar residues" evidence="1">
    <location>
        <begin position="1"/>
        <end position="16"/>
    </location>
</feature>